<comment type="caution">
    <text evidence="5">The sequence shown here is derived from an EMBL/GenBank/DDBJ whole genome shotgun (WGS) entry which is preliminary data.</text>
</comment>
<feature type="compositionally biased region" description="Polar residues" evidence="4">
    <location>
        <begin position="1"/>
        <end position="16"/>
    </location>
</feature>
<evidence type="ECO:0008006" key="7">
    <source>
        <dbReference type="Google" id="ProtNLM"/>
    </source>
</evidence>
<evidence type="ECO:0000313" key="5">
    <source>
        <dbReference type="EMBL" id="GJJ74443.1"/>
    </source>
</evidence>
<dbReference type="PANTHER" id="PTHR24113">
    <property type="entry name" value="RAN GTPASE-ACTIVATING PROTEIN 1"/>
    <property type="match status" value="1"/>
</dbReference>
<keyword evidence="2" id="KW-0433">Leucine-rich repeat</keyword>
<keyword evidence="1" id="KW-0343">GTPase activation</keyword>
<name>A0A9P3HDE5_9FUNG</name>
<dbReference type="GO" id="GO:0031267">
    <property type="term" value="F:small GTPase binding"/>
    <property type="evidence" value="ECO:0007669"/>
    <property type="project" value="TreeGrafter"/>
</dbReference>
<dbReference type="GO" id="GO:0006913">
    <property type="term" value="P:nucleocytoplasmic transport"/>
    <property type="evidence" value="ECO:0007669"/>
    <property type="project" value="TreeGrafter"/>
</dbReference>
<feature type="compositionally biased region" description="Low complexity" evidence="4">
    <location>
        <begin position="94"/>
        <end position="112"/>
    </location>
</feature>
<evidence type="ECO:0000313" key="6">
    <source>
        <dbReference type="Proteomes" id="UP000827284"/>
    </source>
</evidence>
<dbReference type="Proteomes" id="UP000827284">
    <property type="component" value="Unassembled WGS sequence"/>
</dbReference>
<dbReference type="GO" id="GO:0005634">
    <property type="term" value="C:nucleus"/>
    <property type="evidence" value="ECO:0007669"/>
    <property type="project" value="TreeGrafter"/>
</dbReference>
<protein>
    <recommendedName>
        <fullName evidence="7">RNI-like protein</fullName>
    </recommendedName>
</protein>
<dbReference type="Gene3D" id="3.80.10.10">
    <property type="entry name" value="Ribonuclease Inhibitor"/>
    <property type="match status" value="1"/>
</dbReference>
<feature type="compositionally biased region" description="Polar residues" evidence="4">
    <location>
        <begin position="344"/>
        <end position="377"/>
    </location>
</feature>
<evidence type="ECO:0000256" key="2">
    <source>
        <dbReference type="ARBA" id="ARBA00022614"/>
    </source>
</evidence>
<organism evidence="5 6">
    <name type="scientific">Entomortierella parvispora</name>
    <dbReference type="NCBI Taxonomy" id="205924"/>
    <lineage>
        <taxon>Eukaryota</taxon>
        <taxon>Fungi</taxon>
        <taxon>Fungi incertae sedis</taxon>
        <taxon>Mucoromycota</taxon>
        <taxon>Mortierellomycotina</taxon>
        <taxon>Mortierellomycetes</taxon>
        <taxon>Mortierellales</taxon>
        <taxon>Mortierellaceae</taxon>
        <taxon>Entomortierella</taxon>
    </lineage>
</organism>
<keyword evidence="6" id="KW-1185">Reference proteome</keyword>
<reference evidence="5" key="1">
    <citation type="submission" date="2021-11" db="EMBL/GenBank/DDBJ databases">
        <authorList>
            <person name="Herlambang A."/>
            <person name="Guo Y."/>
            <person name="Takashima Y."/>
            <person name="Nishizawa T."/>
        </authorList>
    </citation>
    <scope>NUCLEOTIDE SEQUENCE</scope>
    <source>
        <strain evidence="5">E1425</strain>
    </source>
</reference>
<dbReference type="AlphaFoldDB" id="A0A9P3HDE5"/>
<evidence type="ECO:0000256" key="3">
    <source>
        <dbReference type="ARBA" id="ARBA00022737"/>
    </source>
</evidence>
<dbReference type="InterPro" id="IPR032675">
    <property type="entry name" value="LRR_dom_sf"/>
</dbReference>
<feature type="region of interest" description="Disordered" evidence="4">
    <location>
        <begin position="314"/>
        <end position="383"/>
    </location>
</feature>
<accession>A0A9P3HDE5</accession>
<evidence type="ECO:0000256" key="1">
    <source>
        <dbReference type="ARBA" id="ARBA00022468"/>
    </source>
</evidence>
<dbReference type="GO" id="GO:0048471">
    <property type="term" value="C:perinuclear region of cytoplasm"/>
    <property type="evidence" value="ECO:0007669"/>
    <property type="project" value="TreeGrafter"/>
</dbReference>
<dbReference type="InterPro" id="IPR027038">
    <property type="entry name" value="RanGap"/>
</dbReference>
<dbReference type="PANTHER" id="PTHR24113:SF12">
    <property type="entry name" value="RAN GTPASE-ACTIVATING PROTEIN 1"/>
    <property type="match status" value="1"/>
</dbReference>
<sequence length="1218" mass="134212">MSTLATSASARRNPQAGTIADPFPTPPTSDSLNQYIQGFDLPLDYDDEGTRAEVAQHRQIPTRGGSLALQQPPPIVPVVYKPPLAQQQQYQGYPGYYQTPLPQQQQQQQQPARSHQTSYQPGFPAYSGYPPPQQPQMQTQPIHPYSHSAQYHPQDNHHAHKQGSVFSQPLPMPQPVQYAPVAASYGQPADQYSPQPAANYTRPGHQPQQYPKVQIPRQQSQSPLPPSPILSPQQYHQAIPPAPSSAHYQERPRQPSESSSVFSVQQQLPSPGSPLPDSLLNPYRQSMTMSPVQANQELANLTLSLSGPLSNLSLGQSSDNSGGFQRNASVASSGSVHRRDTALSDRSSTSLERNNTGYLNHQSRNIRAGASDTSSVRRGTIPANLHPDTITALMGLPIEDMPSCFIVAPPLTSSSTNGHFTPFRIMAPCQAILIKDGTRGPPHHHALHMPEDQGYSVNNPEAIITAHGTILRQMAITGWMLSSSLEPSFGKSLANHAEKFLKIAQPVEKVTYPLDPPETDHSRVARGASVTASGGTDTPLAGGHYGTPTKDTGKVLIEKHLFEYRHMDALAKLMRDITGSRLSSDWTGGLCKITLPLKGQHHHYQTQQQPQTLWVCHNCIAGFESGRYAWHDQQAKLPDLISLPVFNGLRTEAKLYNALAIEVFTRMSVVYQKMSAPKATDPKQVVLHLSSSFFDQPDRGIAAVFTKNQKLFESLSLALTSTHMTRVEIHGHQKPGLAELPDANNIYLYMRRIFECYHLQIVKITGMPYLLRNKLGMFLGKAVDIHLDGVLLDTDMAIANMKKIIVENTDMTHLTLKNARLKSSGLKTICSTHKHLRRLVVLDLSENSLDADGIKDLSTLVMPTSLNLILLNLSENPAIGPAGCMLLLDSIWPSDKKAQFETKQRGLKYLLLANTGFTDSAASHLSRAFQSRSPGILHTLYLSDNQMTKTGLTDLIQTMEQTAAKGPAVSTLRRVSLNQYCTAIQAQQQTGRLFMDIEVMHTLSLHPFLTHIRLSRLGLEAIAQTLGLNSNLISLVVDDAAVLGGAAVPNSNYALAAKLSYEYAVSSFKTLVDHLETNRTIQELKIYLPQSWASTSFWSLVFQSALDSGDSRAAEGVWSLAAKWMGSLESHLRDNKALRQFAFAGVATAGDPENEKEQEESLRRDWEVVTSDGASAVSEDDRKMAQARLGIRAVLERNQAMFYGRKHGVERLLQQQWV</sequence>
<dbReference type="GO" id="GO:0005096">
    <property type="term" value="F:GTPase activator activity"/>
    <property type="evidence" value="ECO:0007669"/>
    <property type="project" value="UniProtKB-KW"/>
</dbReference>
<dbReference type="SUPFAM" id="SSF52047">
    <property type="entry name" value="RNI-like"/>
    <property type="match status" value="1"/>
</dbReference>
<feature type="compositionally biased region" description="Low complexity" evidence="4">
    <location>
        <begin position="255"/>
        <end position="280"/>
    </location>
</feature>
<feature type="region of interest" description="Disordered" evidence="4">
    <location>
        <begin position="1"/>
        <end position="34"/>
    </location>
</feature>
<feature type="region of interest" description="Disordered" evidence="4">
    <location>
        <begin position="94"/>
        <end position="173"/>
    </location>
</feature>
<dbReference type="GO" id="GO:0005829">
    <property type="term" value="C:cytosol"/>
    <property type="evidence" value="ECO:0007669"/>
    <property type="project" value="TreeGrafter"/>
</dbReference>
<keyword evidence="3" id="KW-0677">Repeat</keyword>
<feature type="compositionally biased region" description="Polar residues" evidence="4">
    <location>
        <begin position="319"/>
        <end position="335"/>
    </location>
</feature>
<gene>
    <name evidence="5" type="ORF">EMPS_06801</name>
</gene>
<evidence type="ECO:0000256" key="4">
    <source>
        <dbReference type="SAM" id="MobiDB-lite"/>
    </source>
</evidence>
<dbReference type="EMBL" id="BQFW01000009">
    <property type="protein sequence ID" value="GJJ74443.1"/>
    <property type="molecule type" value="Genomic_DNA"/>
</dbReference>
<proteinExistence type="predicted"/>
<dbReference type="OrthoDB" id="2392810at2759"/>
<feature type="region of interest" description="Disordered" evidence="4">
    <location>
        <begin position="185"/>
        <end position="283"/>
    </location>
</feature>
<reference evidence="5" key="2">
    <citation type="journal article" date="2022" name="Microbiol. Resour. Announc.">
        <title>Whole-Genome Sequence of Entomortierella parvispora E1425, a Mucoromycotan Fungus Associated with Burkholderiaceae-Related Endosymbiotic Bacteria.</title>
        <authorList>
            <person name="Herlambang A."/>
            <person name="Guo Y."/>
            <person name="Takashima Y."/>
            <person name="Narisawa K."/>
            <person name="Ohta H."/>
            <person name="Nishizawa T."/>
        </authorList>
    </citation>
    <scope>NUCLEOTIDE SEQUENCE</scope>
    <source>
        <strain evidence="5">E1425</strain>
    </source>
</reference>